<evidence type="ECO:0000256" key="3">
    <source>
        <dbReference type="PROSITE-ProRule" id="PRU00261"/>
    </source>
</evidence>
<dbReference type="Gene3D" id="3.30.60.10">
    <property type="entry name" value="Endochitinase-like"/>
    <property type="match status" value="2"/>
</dbReference>
<feature type="domain" description="Chitin-binding type-1" evidence="5">
    <location>
        <begin position="56"/>
        <end position="106"/>
    </location>
</feature>
<feature type="signal peptide" evidence="4">
    <location>
        <begin position="1"/>
        <end position="17"/>
    </location>
</feature>
<proteinExistence type="predicted"/>
<dbReference type="CDD" id="cd22191">
    <property type="entry name" value="DPBB_RlpA_EXP_N-like"/>
    <property type="match status" value="1"/>
</dbReference>
<dbReference type="Pfam" id="PF03330">
    <property type="entry name" value="DPBB_1"/>
    <property type="match status" value="1"/>
</dbReference>
<comment type="caution">
    <text evidence="6">The sequence shown here is derived from an EMBL/GenBank/DDBJ whole genome shotgun (WGS) entry which is preliminary data.</text>
</comment>
<keyword evidence="2 4" id="KW-0732">Signal</keyword>
<dbReference type="EMBL" id="CAJOBH010000992">
    <property type="protein sequence ID" value="CAF3829659.1"/>
    <property type="molecule type" value="Genomic_DNA"/>
</dbReference>
<dbReference type="Proteomes" id="UP000681967">
    <property type="component" value="Unassembled WGS sequence"/>
</dbReference>
<evidence type="ECO:0000259" key="5">
    <source>
        <dbReference type="PROSITE" id="PS50941"/>
    </source>
</evidence>
<dbReference type="PANTHER" id="PTHR31836">
    <property type="match status" value="1"/>
</dbReference>
<dbReference type="InterPro" id="IPR036861">
    <property type="entry name" value="Endochitinase-like_sf"/>
</dbReference>
<dbReference type="GO" id="GO:0008061">
    <property type="term" value="F:chitin binding"/>
    <property type="evidence" value="ECO:0007669"/>
    <property type="project" value="UniProtKB-UniRule"/>
</dbReference>
<comment type="caution">
    <text evidence="3">Lacks conserved residue(s) required for the propagation of feature annotation.</text>
</comment>
<name>A0A814XGK9_9BILA</name>
<accession>A0A814XGK9</accession>
<feature type="disulfide bond" evidence="3">
    <location>
        <begin position="81"/>
        <end position="95"/>
    </location>
</feature>
<keyword evidence="1 3" id="KW-0147">Chitin-binding</keyword>
<evidence type="ECO:0000313" key="8">
    <source>
        <dbReference type="Proteomes" id="UP000663855"/>
    </source>
</evidence>
<dbReference type="InterPro" id="IPR036908">
    <property type="entry name" value="RlpA-like_sf"/>
</dbReference>
<evidence type="ECO:0000313" key="7">
    <source>
        <dbReference type="EMBL" id="CAF3829659.1"/>
    </source>
</evidence>
<evidence type="ECO:0000256" key="1">
    <source>
        <dbReference type="ARBA" id="ARBA00022669"/>
    </source>
</evidence>
<dbReference type="InterPro" id="IPR051477">
    <property type="entry name" value="Expansin_CellWall"/>
</dbReference>
<dbReference type="SUPFAM" id="SSF57016">
    <property type="entry name" value="Plant lectins/antimicrobial peptides"/>
    <property type="match status" value="2"/>
</dbReference>
<organism evidence="6 8">
    <name type="scientific">Rotaria magnacalcarata</name>
    <dbReference type="NCBI Taxonomy" id="392030"/>
    <lineage>
        <taxon>Eukaryota</taxon>
        <taxon>Metazoa</taxon>
        <taxon>Spiralia</taxon>
        <taxon>Gnathifera</taxon>
        <taxon>Rotifera</taxon>
        <taxon>Eurotatoria</taxon>
        <taxon>Bdelloidea</taxon>
        <taxon>Philodinida</taxon>
        <taxon>Philodinidae</taxon>
        <taxon>Rotaria</taxon>
    </lineage>
</organism>
<protein>
    <recommendedName>
        <fullName evidence="5">Chitin-binding type-1 domain-containing protein</fullName>
    </recommendedName>
</protein>
<sequence>MFSYFVIFCGIIFNVEGYNNIENGGAQQILSGGFTRVACASSLECLSKWGFCGRGSEYCGDGCQAGPCTAGNIQCPASDECRSKWGFCGIGADYCGEGCISGPCTGNSTSGGLVFQGRASYYVVGGGITACGTRHSDSEYIAALNGAQFDPHTPNGNPNRNTLCNKLANVVGPKGSITVKIVDKCPGCRYGDLDLSKGAFQAAVGNLVLGLGSITWKWI</sequence>
<dbReference type="Gene3D" id="2.40.40.10">
    <property type="entry name" value="RlpA-like domain"/>
    <property type="match status" value="1"/>
</dbReference>
<dbReference type="PROSITE" id="PS50941">
    <property type="entry name" value="CHIT_BIND_I_2"/>
    <property type="match status" value="1"/>
</dbReference>
<dbReference type="SMART" id="SM00270">
    <property type="entry name" value="ChtBD1"/>
    <property type="match status" value="2"/>
</dbReference>
<evidence type="ECO:0000256" key="2">
    <source>
        <dbReference type="ARBA" id="ARBA00022729"/>
    </source>
</evidence>
<dbReference type="Proteomes" id="UP000663855">
    <property type="component" value="Unassembled WGS sequence"/>
</dbReference>
<evidence type="ECO:0000256" key="4">
    <source>
        <dbReference type="SAM" id="SignalP"/>
    </source>
</evidence>
<gene>
    <name evidence="7" type="ORF">BYL167_LOCUS4626</name>
    <name evidence="6" type="ORF">CJN711_LOCUS12509</name>
</gene>
<dbReference type="AlphaFoldDB" id="A0A814XGK9"/>
<dbReference type="InterPro" id="IPR001002">
    <property type="entry name" value="Chitin-bd_1"/>
</dbReference>
<dbReference type="Pfam" id="PF00187">
    <property type="entry name" value="Chitin_bind_1"/>
    <property type="match status" value="1"/>
</dbReference>
<dbReference type="InterPro" id="IPR009009">
    <property type="entry name" value="RlpA-like_DPBB"/>
</dbReference>
<dbReference type="PANTHER" id="PTHR31836:SF28">
    <property type="entry name" value="SRCR DOMAIN-CONTAINING PROTEIN-RELATED"/>
    <property type="match status" value="1"/>
</dbReference>
<feature type="chain" id="PRO_5035603731" description="Chitin-binding type-1 domain-containing protein" evidence="4">
    <location>
        <begin position="18"/>
        <end position="219"/>
    </location>
</feature>
<keyword evidence="3" id="KW-1015">Disulfide bond</keyword>
<reference evidence="6" key="1">
    <citation type="submission" date="2021-02" db="EMBL/GenBank/DDBJ databases">
        <authorList>
            <person name="Nowell W R."/>
        </authorList>
    </citation>
    <scope>NUCLEOTIDE SEQUENCE</scope>
</reference>
<dbReference type="EMBL" id="CAJNOV010005458">
    <property type="protein sequence ID" value="CAF1210830.1"/>
    <property type="molecule type" value="Genomic_DNA"/>
</dbReference>
<dbReference type="SUPFAM" id="SSF50685">
    <property type="entry name" value="Barwin-like endoglucanases"/>
    <property type="match status" value="1"/>
</dbReference>
<evidence type="ECO:0000313" key="6">
    <source>
        <dbReference type="EMBL" id="CAF1210830.1"/>
    </source>
</evidence>